<dbReference type="PANTHER" id="PTHR33446">
    <property type="entry name" value="PROTEIN TONB-RELATED"/>
    <property type="match status" value="1"/>
</dbReference>
<evidence type="ECO:0000256" key="2">
    <source>
        <dbReference type="ARBA" id="ARBA00006555"/>
    </source>
</evidence>
<protein>
    <recommendedName>
        <fullName evidence="10">Protein TonB</fullName>
    </recommendedName>
</protein>
<comment type="function">
    <text evidence="10">Interacts with outer membrane receptor proteins that carry out high-affinity binding and energy dependent uptake into the periplasmic space of specific substrates. It could act to transduce energy from the cytoplasmic membrane to specific energy-requiring processes in the outer membrane, resulting in the release into the periplasm of ligands bound by these outer membrane proteins.</text>
</comment>
<keyword evidence="5 10" id="KW-0997">Cell inner membrane</keyword>
<keyword evidence="14" id="KW-1185">Reference proteome</keyword>
<name>A0A4R2SS40_9PAST</name>
<dbReference type="GO" id="GO:0098797">
    <property type="term" value="C:plasma membrane protein complex"/>
    <property type="evidence" value="ECO:0007669"/>
    <property type="project" value="TreeGrafter"/>
</dbReference>
<dbReference type="GO" id="GO:0055085">
    <property type="term" value="P:transmembrane transport"/>
    <property type="evidence" value="ECO:0007669"/>
    <property type="project" value="InterPro"/>
</dbReference>
<dbReference type="InterPro" id="IPR006260">
    <property type="entry name" value="TonB/TolA_C"/>
</dbReference>
<feature type="transmembrane region" description="Helical" evidence="10">
    <location>
        <begin position="9"/>
        <end position="29"/>
    </location>
</feature>
<keyword evidence="6 10" id="KW-0812">Transmembrane</keyword>
<dbReference type="Gene3D" id="3.30.1150.10">
    <property type="match status" value="1"/>
</dbReference>
<dbReference type="NCBIfam" id="TIGR01352">
    <property type="entry name" value="tonB_Cterm"/>
    <property type="match status" value="1"/>
</dbReference>
<keyword evidence="4 10" id="KW-1003">Cell membrane</keyword>
<feature type="region of interest" description="Disordered" evidence="11">
    <location>
        <begin position="59"/>
        <end position="180"/>
    </location>
</feature>
<evidence type="ECO:0000256" key="4">
    <source>
        <dbReference type="ARBA" id="ARBA00022475"/>
    </source>
</evidence>
<evidence type="ECO:0000256" key="7">
    <source>
        <dbReference type="ARBA" id="ARBA00022927"/>
    </source>
</evidence>
<evidence type="ECO:0000256" key="10">
    <source>
        <dbReference type="RuleBase" id="RU362123"/>
    </source>
</evidence>
<feature type="compositionally biased region" description="Polar residues" evidence="11">
    <location>
        <begin position="144"/>
        <end position="154"/>
    </location>
</feature>
<feature type="compositionally biased region" description="Low complexity" evidence="11">
    <location>
        <begin position="156"/>
        <end position="177"/>
    </location>
</feature>
<dbReference type="EMBL" id="SLYB01000026">
    <property type="protein sequence ID" value="TCP92150.1"/>
    <property type="molecule type" value="Genomic_DNA"/>
</dbReference>
<dbReference type="InterPro" id="IPR051045">
    <property type="entry name" value="TonB-dependent_transducer"/>
</dbReference>
<dbReference type="AlphaFoldDB" id="A0A4R2SS40"/>
<dbReference type="Proteomes" id="UP000295763">
    <property type="component" value="Unassembled WGS sequence"/>
</dbReference>
<dbReference type="PANTHER" id="PTHR33446:SF2">
    <property type="entry name" value="PROTEIN TONB"/>
    <property type="match status" value="1"/>
</dbReference>
<dbReference type="GO" id="GO:0030288">
    <property type="term" value="C:outer membrane-bounded periplasmic space"/>
    <property type="evidence" value="ECO:0007669"/>
    <property type="project" value="InterPro"/>
</dbReference>
<proteinExistence type="inferred from homology"/>
<comment type="caution">
    <text evidence="13">The sequence shown here is derived from an EMBL/GenBank/DDBJ whole genome shotgun (WGS) entry which is preliminary data.</text>
</comment>
<dbReference type="GO" id="GO:0015891">
    <property type="term" value="P:siderophore transport"/>
    <property type="evidence" value="ECO:0007669"/>
    <property type="project" value="InterPro"/>
</dbReference>
<dbReference type="RefSeq" id="WP_131978477.1">
    <property type="nucleotide sequence ID" value="NZ_SLYB01000026.1"/>
</dbReference>
<dbReference type="Pfam" id="PF03544">
    <property type="entry name" value="TonB_C"/>
    <property type="match status" value="1"/>
</dbReference>
<dbReference type="OrthoDB" id="9115347at2"/>
<keyword evidence="7 10" id="KW-0653">Protein transport</keyword>
<evidence type="ECO:0000313" key="14">
    <source>
        <dbReference type="Proteomes" id="UP000295763"/>
    </source>
</evidence>
<accession>A0A4R2SS40</accession>
<evidence type="ECO:0000256" key="3">
    <source>
        <dbReference type="ARBA" id="ARBA00022448"/>
    </source>
</evidence>
<evidence type="ECO:0000256" key="1">
    <source>
        <dbReference type="ARBA" id="ARBA00004383"/>
    </source>
</evidence>
<dbReference type="PROSITE" id="PS52015">
    <property type="entry name" value="TONB_CTD"/>
    <property type="match status" value="1"/>
</dbReference>
<dbReference type="GO" id="GO:0015031">
    <property type="term" value="P:protein transport"/>
    <property type="evidence" value="ECO:0007669"/>
    <property type="project" value="UniProtKB-UniRule"/>
</dbReference>
<feature type="domain" description="TonB C-terminal" evidence="12">
    <location>
        <begin position="177"/>
        <end position="265"/>
    </location>
</feature>
<evidence type="ECO:0000256" key="6">
    <source>
        <dbReference type="ARBA" id="ARBA00022692"/>
    </source>
</evidence>
<evidence type="ECO:0000256" key="11">
    <source>
        <dbReference type="SAM" id="MobiDB-lite"/>
    </source>
</evidence>
<evidence type="ECO:0000259" key="12">
    <source>
        <dbReference type="PROSITE" id="PS52015"/>
    </source>
</evidence>
<keyword evidence="8 10" id="KW-1133">Transmembrane helix</keyword>
<keyword evidence="10" id="KW-0735">Signal-anchor</keyword>
<gene>
    <name evidence="13" type="ORF">EDC44_12631</name>
</gene>
<reference evidence="13 14" key="1">
    <citation type="submission" date="2019-03" db="EMBL/GenBank/DDBJ databases">
        <title>Genomic Encyclopedia of Type Strains, Phase IV (KMG-IV): sequencing the most valuable type-strain genomes for metagenomic binning, comparative biology and taxonomic classification.</title>
        <authorList>
            <person name="Goeker M."/>
        </authorList>
    </citation>
    <scope>NUCLEOTIDE SEQUENCE [LARGE SCALE GENOMIC DNA]</scope>
    <source>
        <strain evidence="13 14">DSM 28404</strain>
    </source>
</reference>
<dbReference type="PRINTS" id="PR01374">
    <property type="entry name" value="TONBPROTEIN"/>
</dbReference>
<keyword evidence="3 10" id="KW-0813">Transport</keyword>
<dbReference type="InterPro" id="IPR003538">
    <property type="entry name" value="TonB"/>
</dbReference>
<evidence type="ECO:0000256" key="5">
    <source>
        <dbReference type="ARBA" id="ARBA00022519"/>
    </source>
</evidence>
<evidence type="ECO:0000313" key="13">
    <source>
        <dbReference type="EMBL" id="TCP92150.1"/>
    </source>
</evidence>
<feature type="compositionally biased region" description="Basic and acidic residues" evidence="11">
    <location>
        <begin position="67"/>
        <end position="122"/>
    </location>
</feature>
<evidence type="ECO:0000256" key="8">
    <source>
        <dbReference type="ARBA" id="ARBA00022989"/>
    </source>
</evidence>
<keyword evidence="9 10" id="KW-0472">Membrane</keyword>
<evidence type="ECO:0000256" key="9">
    <source>
        <dbReference type="ARBA" id="ARBA00023136"/>
    </source>
</evidence>
<dbReference type="InterPro" id="IPR037682">
    <property type="entry name" value="TonB_C"/>
</dbReference>
<sequence>MQFRKESGIGFLVSLAIHLGLLVVIFFAITKKDDSANGIDADVVDTNISMEMIMAMRVAEAEPEPEPEIKQPEEPKEEVVADPTIKPKPEKPKEPEKKKEKPKEKPKDKPKEKPKDKPKEPVTAKVKASVQNPQAQLGDREIAGNSNVNSTASSIGAANSNNTNLSGSGSNSSEAAAYKSKLRREIERNKRYSQRAKMMRKQGIVTVSFTINNDGSLSNARVTKSSGHDDLDKSALDAVLNANSIGPRPAAVPAGLSVPIRFTLQ</sequence>
<comment type="subcellular location">
    <subcellularLocation>
        <location evidence="1 10">Cell inner membrane</location>
        <topology evidence="1 10">Single-pass membrane protein</topology>
        <orientation evidence="1 10">Periplasmic side</orientation>
    </subcellularLocation>
</comment>
<dbReference type="GO" id="GO:0031992">
    <property type="term" value="F:energy transducer activity"/>
    <property type="evidence" value="ECO:0007669"/>
    <property type="project" value="InterPro"/>
</dbReference>
<comment type="similarity">
    <text evidence="2 10">Belongs to the TonB family.</text>
</comment>
<organism evidence="13 14">
    <name type="scientific">Cricetibacter osteomyelitidis</name>
    <dbReference type="NCBI Taxonomy" id="1521931"/>
    <lineage>
        <taxon>Bacteria</taxon>
        <taxon>Pseudomonadati</taxon>
        <taxon>Pseudomonadota</taxon>
        <taxon>Gammaproteobacteria</taxon>
        <taxon>Pasteurellales</taxon>
        <taxon>Pasteurellaceae</taxon>
        <taxon>Cricetibacter</taxon>
    </lineage>
</organism>
<dbReference type="SUPFAM" id="SSF74653">
    <property type="entry name" value="TolA/TonB C-terminal domain"/>
    <property type="match status" value="1"/>
</dbReference>